<dbReference type="Proteomes" id="UP000823964">
    <property type="component" value="Unassembled WGS sequence"/>
</dbReference>
<sequence length="152" mass="16901">MQTMTDKAKREFTARSIGIGLCELRFEHADTHCCFAVSKSPVLLNITGLVFCPFLYRRLGRTSGGMAVSAPYIGSGDQGRIQALADRLEREVLRICEGLAFRYSLVVRRKRSRLILPCLADLKEMGCGDDVSSDLMAALRACLRDERHVSSD</sequence>
<dbReference type="AlphaFoldDB" id="A0A9D1VA50"/>
<reference evidence="1" key="1">
    <citation type="journal article" date="2021" name="PeerJ">
        <title>Extensive microbial diversity within the chicken gut microbiome revealed by metagenomics and culture.</title>
        <authorList>
            <person name="Gilroy R."/>
            <person name="Ravi A."/>
            <person name="Getino M."/>
            <person name="Pursley I."/>
            <person name="Horton D.L."/>
            <person name="Alikhan N.F."/>
            <person name="Baker D."/>
            <person name="Gharbi K."/>
            <person name="Hall N."/>
            <person name="Watson M."/>
            <person name="Adriaenssens E.M."/>
            <person name="Foster-Nyarko E."/>
            <person name="Jarju S."/>
            <person name="Secka A."/>
            <person name="Antonio M."/>
            <person name="Oren A."/>
            <person name="Chaudhuri R.R."/>
            <person name="La Ragione R."/>
            <person name="Hildebrand F."/>
            <person name="Pallen M.J."/>
        </authorList>
    </citation>
    <scope>NUCLEOTIDE SEQUENCE</scope>
    <source>
        <strain evidence="1">14975</strain>
    </source>
</reference>
<proteinExistence type="predicted"/>
<name>A0A9D1VA50_9BACT</name>
<accession>A0A9D1VA50</accession>
<protein>
    <submittedName>
        <fullName evidence="1">Uncharacterized protein</fullName>
    </submittedName>
</protein>
<evidence type="ECO:0000313" key="2">
    <source>
        <dbReference type="Proteomes" id="UP000823964"/>
    </source>
</evidence>
<comment type="caution">
    <text evidence="1">The sequence shown here is derived from an EMBL/GenBank/DDBJ whole genome shotgun (WGS) entry which is preliminary data.</text>
</comment>
<gene>
    <name evidence="1" type="ORF">H9862_01655</name>
</gene>
<evidence type="ECO:0000313" key="1">
    <source>
        <dbReference type="EMBL" id="HIX19290.1"/>
    </source>
</evidence>
<organism evidence="1 2">
    <name type="scientific">Candidatus Akkermansia intestinigallinarum</name>
    <dbReference type="NCBI Taxonomy" id="2838431"/>
    <lineage>
        <taxon>Bacteria</taxon>
        <taxon>Pseudomonadati</taxon>
        <taxon>Verrucomicrobiota</taxon>
        <taxon>Verrucomicrobiia</taxon>
        <taxon>Verrucomicrobiales</taxon>
        <taxon>Akkermansiaceae</taxon>
        <taxon>Akkermansia</taxon>
    </lineage>
</organism>
<dbReference type="EMBL" id="DXFQ01000026">
    <property type="protein sequence ID" value="HIX19290.1"/>
    <property type="molecule type" value="Genomic_DNA"/>
</dbReference>
<reference evidence="1" key="2">
    <citation type="submission" date="2021-04" db="EMBL/GenBank/DDBJ databases">
        <authorList>
            <person name="Gilroy R."/>
        </authorList>
    </citation>
    <scope>NUCLEOTIDE SEQUENCE</scope>
    <source>
        <strain evidence="1">14975</strain>
    </source>
</reference>